<dbReference type="Proteomes" id="UP000288805">
    <property type="component" value="Unassembled WGS sequence"/>
</dbReference>
<evidence type="ECO:0000313" key="2">
    <source>
        <dbReference type="Proteomes" id="UP000288805"/>
    </source>
</evidence>
<comment type="caution">
    <text evidence="1">The sequence shown here is derived from an EMBL/GenBank/DDBJ whole genome shotgun (WGS) entry which is preliminary data.</text>
</comment>
<proteinExistence type="predicted"/>
<dbReference type="EMBL" id="QGNW01000086">
    <property type="protein sequence ID" value="RVW99705.1"/>
    <property type="molecule type" value="Genomic_DNA"/>
</dbReference>
<dbReference type="AlphaFoldDB" id="A0A438ISW0"/>
<reference evidence="1 2" key="1">
    <citation type="journal article" date="2018" name="PLoS Genet.">
        <title>Population sequencing reveals clonal diversity and ancestral inbreeding in the grapevine cultivar Chardonnay.</title>
        <authorList>
            <person name="Roach M.J."/>
            <person name="Johnson D.L."/>
            <person name="Bohlmann J."/>
            <person name="van Vuuren H.J."/>
            <person name="Jones S.J."/>
            <person name="Pretorius I.S."/>
            <person name="Schmidt S.A."/>
            <person name="Borneman A.R."/>
        </authorList>
    </citation>
    <scope>NUCLEOTIDE SEQUENCE [LARGE SCALE GENOMIC DNA]</scope>
    <source>
        <strain evidence="2">cv. Chardonnay</strain>
        <tissue evidence="1">Leaf</tissue>
    </source>
</reference>
<name>A0A438ISW0_VITVI</name>
<accession>A0A438ISW0</accession>
<gene>
    <name evidence="1" type="ORF">CK203_021466</name>
</gene>
<sequence>MTKVCGTPSSTLREVKDHDKLPRQVAEHGQGVRSWVFIEASWSGLCYQSRDFSLTVRLEEAFSVGPRRCNWAVHGKKGASSLVLFVENFLVDKHIGKKSLNKSTMKYTGFSFFEEEVFLALSALNGDKASGPDGFTMAFWHLCWDFVKSEGGADDLKDFRPISLVGCLYRLLAKEGGFISGFKVGGRGGEGVEFEAIFVLKINLEKSELILVGRVPIMEELADILGWGLVLFGGEEGHGVGLWKAIGRDWDVFISKISSVVGIRFWKDIWCGNTPLRTFFPKDAWVYDARE</sequence>
<organism evidence="1 2">
    <name type="scientific">Vitis vinifera</name>
    <name type="common">Grape</name>
    <dbReference type="NCBI Taxonomy" id="29760"/>
    <lineage>
        <taxon>Eukaryota</taxon>
        <taxon>Viridiplantae</taxon>
        <taxon>Streptophyta</taxon>
        <taxon>Embryophyta</taxon>
        <taxon>Tracheophyta</taxon>
        <taxon>Spermatophyta</taxon>
        <taxon>Magnoliopsida</taxon>
        <taxon>eudicotyledons</taxon>
        <taxon>Gunneridae</taxon>
        <taxon>Pentapetalae</taxon>
        <taxon>rosids</taxon>
        <taxon>Vitales</taxon>
        <taxon>Vitaceae</taxon>
        <taxon>Viteae</taxon>
        <taxon>Vitis</taxon>
    </lineage>
</organism>
<evidence type="ECO:0000313" key="1">
    <source>
        <dbReference type="EMBL" id="RVW99705.1"/>
    </source>
</evidence>
<protein>
    <submittedName>
        <fullName evidence="1">Uncharacterized protein</fullName>
    </submittedName>
</protein>